<protein>
    <recommendedName>
        <fullName evidence="3">Restriction endonuclease</fullName>
    </recommendedName>
</protein>
<name>A0A0G1XQB6_9BACT</name>
<proteinExistence type="predicted"/>
<evidence type="ECO:0000313" key="2">
    <source>
        <dbReference type="Proteomes" id="UP000034054"/>
    </source>
</evidence>
<dbReference type="PATRIC" id="fig|1618979.3.peg.170"/>
<reference evidence="1 2" key="1">
    <citation type="journal article" date="2015" name="Nature">
        <title>rRNA introns, odd ribosomes, and small enigmatic genomes across a large radiation of phyla.</title>
        <authorList>
            <person name="Brown C.T."/>
            <person name="Hug L.A."/>
            <person name="Thomas B.C."/>
            <person name="Sharon I."/>
            <person name="Castelle C.J."/>
            <person name="Singh A."/>
            <person name="Wilkins M.J."/>
            <person name="Williams K.H."/>
            <person name="Banfield J.F."/>
        </authorList>
    </citation>
    <scope>NUCLEOTIDE SEQUENCE [LARGE SCALE GENOMIC DNA]</scope>
</reference>
<dbReference type="EMBL" id="LCRH01000009">
    <property type="protein sequence ID" value="KKW33096.1"/>
    <property type="molecule type" value="Genomic_DNA"/>
</dbReference>
<organism evidence="1 2">
    <name type="scientific">Candidatus Uhrbacteria bacterium GW2011_GWA2_52_8d</name>
    <dbReference type="NCBI Taxonomy" id="1618979"/>
    <lineage>
        <taxon>Bacteria</taxon>
        <taxon>Candidatus Uhriibacteriota</taxon>
    </lineage>
</organism>
<gene>
    <name evidence="1" type="ORF">UY76_C0009G0002</name>
</gene>
<evidence type="ECO:0008006" key="3">
    <source>
        <dbReference type="Google" id="ProtNLM"/>
    </source>
</evidence>
<dbReference type="AlphaFoldDB" id="A0A0G1XQB6"/>
<dbReference type="Proteomes" id="UP000034054">
    <property type="component" value="Unassembled WGS sequence"/>
</dbReference>
<sequence length="168" mass="19258">MIRYQFFPRSVGINEQVNKIIDCFKVVDEQICSPEHTLSSNEVLTILRKTLLSVPMQVEQGKAKGLKIPVPVLFGLNNKIDQHFDADALSSDGKIVLEVEAGRAVDNYQFLKDIFQACMMYGVEYLVLAVRNDYRKHDDFKKVYSFLETLYISNRLHLPLKGILLIGY</sequence>
<accession>A0A0G1XQB6</accession>
<comment type="caution">
    <text evidence="1">The sequence shown here is derived from an EMBL/GenBank/DDBJ whole genome shotgun (WGS) entry which is preliminary data.</text>
</comment>
<evidence type="ECO:0000313" key="1">
    <source>
        <dbReference type="EMBL" id="KKW33096.1"/>
    </source>
</evidence>